<gene>
    <name evidence="2" type="ORF">CTLFYP3_00752</name>
</gene>
<dbReference type="AlphaFoldDB" id="A0A6N2ZV92"/>
<evidence type="ECO:0000313" key="2">
    <source>
        <dbReference type="EMBL" id="VYT81806.1"/>
    </source>
</evidence>
<protein>
    <submittedName>
        <fullName evidence="2">Uncharacterized protein</fullName>
    </submittedName>
</protein>
<accession>A0A6N2ZV92</accession>
<feature type="region of interest" description="Disordered" evidence="1">
    <location>
        <begin position="34"/>
        <end position="57"/>
    </location>
</feature>
<name>A0A6N2ZV92_9CLOT</name>
<evidence type="ECO:0000256" key="1">
    <source>
        <dbReference type="SAM" id="MobiDB-lite"/>
    </source>
</evidence>
<reference evidence="2" key="1">
    <citation type="submission" date="2019-11" db="EMBL/GenBank/DDBJ databases">
        <authorList>
            <person name="Feng L."/>
        </authorList>
    </citation>
    <scope>NUCLEOTIDE SEQUENCE</scope>
    <source>
        <strain evidence="2">CTertiumLFYP3</strain>
    </source>
</reference>
<proteinExistence type="predicted"/>
<sequence>MANKRHQKGRGRAAADFFGGRRIERDHYKIRNRKYRKTTSTNKKAEETTNGTTEETPTREELLKELGIINLSLETVKVIVFATLLNLYYVYSLKAQTIDALCDTDLSSNFGDTTNFPRITNDIFLYTTGVFLTLNYTLFQESVSEHKDDLDNKEVVSARRSFLASLFTFLAVTLSRNNLEL</sequence>
<dbReference type="EMBL" id="CACRTO010000007">
    <property type="protein sequence ID" value="VYT81806.1"/>
    <property type="molecule type" value="Genomic_DNA"/>
</dbReference>
<dbReference type="RefSeq" id="WP_156625157.1">
    <property type="nucleotide sequence ID" value="NZ_CACRTO010000007.1"/>
</dbReference>
<organism evidence="2">
    <name type="scientific">Clostridium tertium</name>
    <dbReference type="NCBI Taxonomy" id="1559"/>
    <lineage>
        <taxon>Bacteria</taxon>
        <taxon>Bacillati</taxon>
        <taxon>Bacillota</taxon>
        <taxon>Clostridia</taxon>
        <taxon>Eubacteriales</taxon>
        <taxon>Clostridiaceae</taxon>
        <taxon>Clostridium</taxon>
    </lineage>
</organism>